<organism evidence="11 12">
    <name type="scientific">Engystomops pustulosus</name>
    <name type="common">Tungara frog</name>
    <name type="synonym">Physalaemus pustulosus</name>
    <dbReference type="NCBI Taxonomy" id="76066"/>
    <lineage>
        <taxon>Eukaryota</taxon>
        <taxon>Metazoa</taxon>
        <taxon>Chordata</taxon>
        <taxon>Craniata</taxon>
        <taxon>Vertebrata</taxon>
        <taxon>Euteleostomi</taxon>
        <taxon>Amphibia</taxon>
        <taxon>Batrachia</taxon>
        <taxon>Anura</taxon>
        <taxon>Neobatrachia</taxon>
        <taxon>Hyloidea</taxon>
        <taxon>Leptodactylidae</taxon>
        <taxon>Leiuperinae</taxon>
        <taxon>Engystomops</taxon>
    </lineage>
</organism>
<dbReference type="PANTHER" id="PTHR24006">
    <property type="entry name" value="UBIQUITIN CARBOXYL-TERMINAL HYDROLASE"/>
    <property type="match status" value="1"/>
</dbReference>
<dbReference type="InterPro" id="IPR028889">
    <property type="entry name" value="USP"/>
</dbReference>
<dbReference type="InterPro" id="IPR001394">
    <property type="entry name" value="Peptidase_C19_UCH"/>
</dbReference>
<feature type="compositionally biased region" description="Basic and acidic residues" evidence="8">
    <location>
        <begin position="570"/>
        <end position="581"/>
    </location>
</feature>
<dbReference type="PANTHER" id="PTHR24006:SF727">
    <property type="entry name" value="UBIQUITIN CARBOXYL-TERMINAL HYDROLASE 42"/>
    <property type="match status" value="1"/>
</dbReference>
<feature type="compositionally biased region" description="Low complexity" evidence="8">
    <location>
        <begin position="363"/>
        <end position="379"/>
    </location>
</feature>
<reference evidence="11" key="1">
    <citation type="thesis" date="2020" institute="ProQuest LLC" country="789 East Eisenhower Parkway, Ann Arbor, MI, USA">
        <title>Comparative Genomics and Chromosome Evolution.</title>
        <authorList>
            <person name="Mudd A.B."/>
        </authorList>
    </citation>
    <scope>NUCLEOTIDE SEQUENCE</scope>
    <source>
        <strain evidence="11">237g6f4</strain>
        <tissue evidence="11">Blood</tissue>
    </source>
</reference>
<dbReference type="EC" id="3.4.19.12" evidence="7"/>
<comment type="caution">
    <text evidence="11">The sequence shown here is derived from an EMBL/GenBank/DDBJ whole genome shotgun (WGS) entry which is preliminary data.</text>
</comment>
<dbReference type="Pfam" id="PF00443">
    <property type="entry name" value="UCH"/>
    <property type="match status" value="1"/>
</dbReference>
<dbReference type="InterPro" id="IPR050164">
    <property type="entry name" value="Peptidase_C19"/>
</dbReference>
<feature type="compositionally biased region" description="Basic and acidic residues" evidence="8">
    <location>
        <begin position="654"/>
        <end position="694"/>
    </location>
</feature>
<feature type="domain" description="USP" evidence="10">
    <location>
        <begin position="51"/>
        <end position="352"/>
    </location>
</feature>
<dbReference type="SUPFAM" id="SSF54001">
    <property type="entry name" value="Cysteine proteinases"/>
    <property type="match status" value="1"/>
</dbReference>
<dbReference type="AlphaFoldDB" id="A0AAV7AD25"/>
<evidence type="ECO:0000256" key="1">
    <source>
        <dbReference type="ARBA" id="ARBA00000707"/>
    </source>
</evidence>
<protein>
    <recommendedName>
        <fullName evidence="7">Ubiquitin carboxyl-terminal hydrolase</fullName>
        <ecNumber evidence="7">3.4.19.12</ecNumber>
    </recommendedName>
</protein>
<feature type="signal peptide" evidence="9">
    <location>
        <begin position="1"/>
        <end position="20"/>
    </location>
</feature>
<comment type="catalytic activity">
    <reaction evidence="1 7">
        <text>Thiol-dependent hydrolysis of ester, thioester, amide, peptide and isopeptide bonds formed by the C-terminal Gly of ubiquitin (a 76-residue protein attached to proteins as an intracellular targeting signal).</text>
        <dbReference type="EC" id="3.4.19.12"/>
    </reaction>
</comment>
<keyword evidence="9" id="KW-0732">Signal</keyword>
<feature type="compositionally biased region" description="Polar residues" evidence="8">
    <location>
        <begin position="794"/>
        <end position="803"/>
    </location>
</feature>
<evidence type="ECO:0000256" key="7">
    <source>
        <dbReference type="RuleBase" id="RU366025"/>
    </source>
</evidence>
<keyword evidence="6 7" id="KW-0788">Thiol protease</keyword>
<evidence type="ECO:0000256" key="9">
    <source>
        <dbReference type="SAM" id="SignalP"/>
    </source>
</evidence>
<evidence type="ECO:0000256" key="4">
    <source>
        <dbReference type="ARBA" id="ARBA00022786"/>
    </source>
</evidence>
<feature type="chain" id="PRO_5043529486" description="Ubiquitin carboxyl-terminal hydrolase" evidence="9">
    <location>
        <begin position="21"/>
        <end position="847"/>
    </location>
</feature>
<proteinExistence type="inferred from homology"/>
<evidence type="ECO:0000256" key="5">
    <source>
        <dbReference type="ARBA" id="ARBA00022801"/>
    </source>
</evidence>
<dbReference type="GO" id="GO:0006508">
    <property type="term" value="P:proteolysis"/>
    <property type="evidence" value="ECO:0007669"/>
    <property type="project" value="UniProtKB-KW"/>
</dbReference>
<feature type="compositionally biased region" description="Low complexity" evidence="8">
    <location>
        <begin position="584"/>
        <end position="599"/>
    </location>
</feature>
<feature type="compositionally biased region" description="Basic and acidic residues" evidence="8">
    <location>
        <begin position="715"/>
        <end position="792"/>
    </location>
</feature>
<evidence type="ECO:0000256" key="8">
    <source>
        <dbReference type="SAM" id="MobiDB-lite"/>
    </source>
</evidence>
<dbReference type="PROSITE" id="PS00973">
    <property type="entry name" value="USP_2"/>
    <property type="match status" value="1"/>
</dbReference>
<name>A0AAV7AD25_ENGPU</name>
<dbReference type="Gene3D" id="3.90.70.10">
    <property type="entry name" value="Cysteine proteinases"/>
    <property type="match status" value="1"/>
</dbReference>
<dbReference type="GO" id="GO:0042981">
    <property type="term" value="P:regulation of apoptotic process"/>
    <property type="evidence" value="ECO:0007669"/>
    <property type="project" value="TreeGrafter"/>
</dbReference>
<dbReference type="CDD" id="cd02661">
    <property type="entry name" value="Peptidase_C19E"/>
    <property type="match status" value="1"/>
</dbReference>
<sequence>MFVLEWALLTLLSLYFSVLAVPGDGINTPQKTLFPAEKLCLKWQRIQKVGAGLQNLGNTCFVNSVLQCLTYTAPLANYMLTREHSKTCREQDFCMMCVMQSHVVQALGNTGGVIKPTNVINDLRRIARHFRYGSQEDAHEFLRYTVEEMQKSCLKGCSNLDRHAQTTTFIHQIFGGSLRSRVKCLNCKSVSDTYDDYLDIPLEIKTSYSVNKALEQFVKAEQLDGDNAYSCSKCKQLVTATKRFTVHRISNVLTLSLKRFASFSGGKLSKEIKYPEYIDIRPYTSNPHGEPIMYSLYAVLVHTGLSCHTGHYFCYIKASNDQWYVMNDSIVSSTDIQTVLNQQAYLLFYIRSQNLQCGDGPYSHQSTSPNSPQPSSSHQVGGTQSDFIGPQLMKNAKNINGNRSPKTTVNGSGINGNILKRSLVPLPRPITMNIKKPKIVVNINKPLPAQEISASSVTSAHSSTVDPPYKLNRKALASASPIVSSTILVPYGAESEEESEEESKGAWKSRSSAGDLVNGSVITNGHSTAEIPGNSVLKEETACKSNPAEQDAHESCSAQSPVKLNGFNEDDLHTVTMEDHGPTSSQSESESAQLEESLQNTENLNPTVDPGDPPEQAQRHQNGLAPSPVPTEHQRELSGNNFTSHNGHSGQKRPRSERSRSRHEKDARKNELYSWSRDRSKYDRYKPPHNDKYRHQNLFYRGIDNHRNHGRYRSRSREKNDHRYSYGSRRDRSRSRERSHYSKHQRWDHFHGSYKDDRDRVSYDSRDYHYRDSKHPRNDGYYHSRDRRDHGYSSKHSQYTSFSRHADPHHYHGRFNHQQYESSSKRKYEYCSDTAAEERERKITVKT</sequence>
<evidence type="ECO:0000313" key="11">
    <source>
        <dbReference type="EMBL" id="KAG8558033.1"/>
    </source>
</evidence>
<accession>A0AAV7AD25</accession>
<feature type="compositionally biased region" description="Polar residues" evidence="8">
    <location>
        <begin position="637"/>
        <end position="649"/>
    </location>
</feature>
<dbReference type="InterPro" id="IPR038765">
    <property type="entry name" value="Papain-like_cys_pep_sf"/>
</dbReference>
<evidence type="ECO:0000256" key="6">
    <source>
        <dbReference type="ARBA" id="ARBA00022807"/>
    </source>
</evidence>
<keyword evidence="2" id="KW-0597">Phosphoprotein</keyword>
<dbReference type="GO" id="GO:0016579">
    <property type="term" value="P:protein deubiquitination"/>
    <property type="evidence" value="ECO:0007669"/>
    <property type="project" value="InterPro"/>
</dbReference>
<dbReference type="GO" id="GO:0005829">
    <property type="term" value="C:cytosol"/>
    <property type="evidence" value="ECO:0007669"/>
    <property type="project" value="TreeGrafter"/>
</dbReference>
<keyword evidence="12" id="KW-1185">Reference proteome</keyword>
<dbReference type="GO" id="GO:0005634">
    <property type="term" value="C:nucleus"/>
    <property type="evidence" value="ECO:0007669"/>
    <property type="project" value="TreeGrafter"/>
</dbReference>
<keyword evidence="3 7" id="KW-0645">Protease</keyword>
<dbReference type="FunFam" id="3.90.70.10:FF:000016">
    <property type="entry name" value="Ubiquitin carboxyl-terminal hydrolase 36"/>
    <property type="match status" value="1"/>
</dbReference>
<keyword evidence="4 7" id="KW-0833">Ubl conjugation pathway</keyword>
<evidence type="ECO:0000256" key="3">
    <source>
        <dbReference type="ARBA" id="ARBA00022670"/>
    </source>
</evidence>
<evidence type="ECO:0000313" key="12">
    <source>
        <dbReference type="Proteomes" id="UP000824782"/>
    </source>
</evidence>
<dbReference type="PROSITE" id="PS00972">
    <property type="entry name" value="USP_1"/>
    <property type="match status" value="1"/>
</dbReference>
<dbReference type="InterPro" id="IPR018200">
    <property type="entry name" value="USP_CS"/>
</dbReference>
<dbReference type="PROSITE" id="PS50235">
    <property type="entry name" value="USP_3"/>
    <property type="match status" value="1"/>
</dbReference>
<keyword evidence="5 7" id="KW-0378">Hydrolase</keyword>
<gene>
    <name evidence="11" type="ORF">GDO81_016829</name>
</gene>
<evidence type="ECO:0000256" key="2">
    <source>
        <dbReference type="ARBA" id="ARBA00022553"/>
    </source>
</evidence>
<feature type="region of interest" description="Disordered" evidence="8">
    <location>
        <begin position="493"/>
        <end position="812"/>
    </location>
</feature>
<dbReference type="GO" id="GO:0004843">
    <property type="term" value="F:cysteine-type deubiquitinase activity"/>
    <property type="evidence" value="ECO:0007669"/>
    <property type="project" value="UniProtKB-UniRule"/>
</dbReference>
<comment type="similarity">
    <text evidence="7">Belongs to the peptidase C19 family.</text>
</comment>
<dbReference type="EMBL" id="WNYA01000008">
    <property type="protein sequence ID" value="KAG8558033.1"/>
    <property type="molecule type" value="Genomic_DNA"/>
</dbReference>
<evidence type="ECO:0000259" key="10">
    <source>
        <dbReference type="PROSITE" id="PS50235"/>
    </source>
</evidence>
<dbReference type="Proteomes" id="UP000824782">
    <property type="component" value="Unassembled WGS sequence"/>
</dbReference>
<feature type="region of interest" description="Disordered" evidence="8">
    <location>
        <begin position="359"/>
        <end position="387"/>
    </location>
</feature>